<dbReference type="EMBL" id="JTDF01021932">
    <property type="protein sequence ID" value="KAF8561198.1"/>
    <property type="molecule type" value="Genomic_DNA"/>
</dbReference>
<feature type="domain" description="TPPC8 C-terminal Ig-like" evidence="1">
    <location>
        <begin position="207"/>
        <end position="313"/>
    </location>
</feature>
<dbReference type="InterPro" id="IPR057651">
    <property type="entry name" value="Ig_TPPC8_C"/>
</dbReference>
<evidence type="ECO:0000313" key="3">
    <source>
        <dbReference type="Proteomes" id="UP000699462"/>
    </source>
</evidence>
<evidence type="ECO:0000259" key="1">
    <source>
        <dbReference type="Pfam" id="PF24542"/>
    </source>
</evidence>
<name>A0A8T0D3A6_9TREM</name>
<dbReference type="Proteomes" id="UP000699462">
    <property type="component" value="Unassembled WGS sequence"/>
</dbReference>
<protein>
    <recommendedName>
        <fullName evidence="1">TPPC8 C-terminal Ig-like domain-containing protein</fullName>
    </recommendedName>
</protein>
<proteinExistence type="predicted"/>
<comment type="caution">
    <text evidence="2">The sequence shown here is derived from an EMBL/GenBank/DDBJ whole genome shotgun (WGS) entry which is preliminary data.</text>
</comment>
<keyword evidence="3" id="KW-1185">Reference proteome</keyword>
<gene>
    <name evidence="2" type="ORF">P879_09026</name>
</gene>
<accession>A0A8T0D3A6</accession>
<dbReference type="Pfam" id="PF24542">
    <property type="entry name" value="Ig_TPPC8_C"/>
    <property type="match status" value="1"/>
</dbReference>
<sequence>MSQCYTSCDFRTGTARPSVHRSEEPPSIVVILAGLVYTIMLGLPTDTEKGRFPEYGQHAPINQRPVGLLQVTLLVSTIPVNAHASNEKMPSAFYRSADIFDAFLLFRVLPENGPKTNIILMSVATAKPRTDASPLTPQLPQLSNPRSSLVRLRLHHADRVVHTFPVNPLGQTDDTCPISLRSPLALKPRVLDVTSTLTLDKLSAKSRNCLAVIPVQAKVYNASSLPVNVRLELTDFEHKAGDPLQSDLAQIEHPVLLPLLCTPSLQVTPVPCVQWVGLTLQHFSLGPGETRVLDLEARVPRPGMYSFNNLLLKACLESSGPLDFVRQNIGPSSIILVDHEARNI</sequence>
<organism evidence="2 3">
    <name type="scientific">Paragonimus westermani</name>
    <dbReference type="NCBI Taxonomy" id="34504"/>
    <lineage>
        <taxon>Eukaryota</taxon>
        <taxon>Metazoa</taxon>
        <taxon>Spiralia</taxon>
        <taxon>Lophotrochozoa</taxon>
        <taxon>Platyhelminthes</taxon>
        <taxon>Trematoda</taxon>
        <taxon>Digenea</taxon>
        <taxon>Plagiorchiida</taxon>
        <taxon>Troglotremata</taxon>
        <taxon>Troglotrematidae</taxon>
        <taxon>Paragonimus</taxon>
    </lineage>
</organism>
<evidence type="ECO:0000313" key="2">
    <source>
        <dbReference type="EMBL" id="KAF8561198.1"/>
    </source>
</evidence>
<dbReference type="AlphaFoldDB" id="A0A8T0D3A6"/>
<dbReference type="OrthoDB" id="203724at2759"/>
<reference evidence="2 3" key="1">
    <citation type="submission" date="2019-07" db="EMBL/GenBank/DDBJ databases">
        <title>Annotation for the trematode Paragonimus westermani.</title>
        <authorList>
            <person name="Choi Y.-J."/>
        </authorList>
    </citation>
    <scope>NUCLEOTIDE SEQUENCE [LARGE SCALE GENOMIC DNA]</scope>
    <source>
        <strain evidence="2">180907_Pwestermani</strain>
    </source>
</reference>